<evidence type="ECO:0000259" key="2">
    <source>
        <dbReference type="Pfam" id="PF13086"/>
    </source>
</evidence>
<dbReference type="InterPro" id="IPR041677">
    <property type="entry name" value="DNA2/NAM7_AAA_11"/>
</dbReference>
<keyword evidence="4" id="KW-1185">Reference proteome</keyword>
<evidence type="ECO:0000313" key="4">
    <source>
        <dbReference type="Proteomes" id="UP001595075"/>
    </source>
</evidence>
<organism evidence="3 4">
    <name type="scientific">Oculimacula yallundae</name>
    <dbReference type="NCBI Taxonomy" id="86028"/>
    <lineage>
        <taxon>Eukaryota</taxon>
        <taxon>Fungi</taxon>
        <taxon>Dikarya</taxon>
        <taxon>Ascomycota</taxon>
        <taxon>Pezizomycotina</taxon>
        <taxon>Leotiomycetes</taxon>
        <taxon>Helotiales</taxon>
        <taxon>Ploettnerulaceae</taxon>
        <taxon>Oculimacula</taxon>
    </lineage>
</organism>
<dbReference type="Proteomes" id="UP001595075">
    <property type="component" value="Unassembled WGS sequence"/>
</dbReference>
<evidence type="ECO:0000313" key="3">
    <source>
        <dbReference type="EMBL" id="KAL2074449.1"/>
    </source>
</evidence>
<protein>
    <recommendedName>
        <fullName evidence="2">DNA2/NAM7 helicase helicase domain-containing protein</fullName>
    </recommendedName>
</protein>
<comment type="caution">
    <text evidence="3">The sequence shown here is derived from an EMBL/GenBank/DDBJ whole genome shotgun (WGS) entry which is preliminary data.</text>
</comment>
<dbReference type="InterPro" id="IPR027417">
    <property type="entry name" value="P-loop_NTPase"/>
</dbReference>
<sequence length="817" mass="91950">MPPRSRAGRQSRGDARGGARGRHGEGQSSRGGSGGRGGRRPNGEGGGQRRPRVEETPEEKVAKASYNAWRRIIKELPMRNDTRTIERLWNGALDILNGNHPGWKQQLIFDLDSDEYYGRDHIKSLMEMQTGFGGSSTFVRLGKPFHLVITHQALLDCLAVDTAVGGIFNFIGGSHGSRAMPFFQKFCKSLLAEHLDITSAASDSFEQLLIALPKAVHELLRRENRASFNEELPDLLNSIEEMSEVILADKHSVTFRYVGNKVGELRRIVARSQGLLHEEEPTVEGITTGVVMSTYPRAIEIPQGRHDNDKADISEIKIIPTEEEIRSSLPEYLPSTNLDIPHFLNDQAQRHLDTHFRLLRHDIFGELKEALGGLILAAEQNTALLENPRLNLGNIRAYAYPMTEIHELSFNHRRGLEVQLSFPHPQAIRNKTKAQRRRWWEDSKRLEDGIFFCLLSFEEGNNSLLLFNVSGKETSPEKPASLSSDDHFATITAKLASGNHRDLDTTWIIPDRLEHQVNNTVPFDIPAPTYARDRNFAFSLKAILKDGAEDVLIHPMDTSSHNVSIIDKVEAQTTLDRGQCEALVSALSHEFVQIQGPPGTGKSYLGVNLMRVLLSSAVTTKLGPIIVVCYTNHALDQFLEHLLDVGVEKLVRVEGSSKSSRLEGKNLRVIAKEEGKSKLEGYICAMTYQELENQEEPVETMLGSIHISRKQPSWTMLKGHLAGQYSTIHSQFNRIDQDGYQTVGRDPFDIWLSDWKEHDEMDFEDNTIEQLLEIADHSGVYNISPFDRARLAEHWVSEIRKDLSDDLYETMKVTEGL</sequence>
<name>A0ABR4CZE3_9HELO</name>
<feature type="compositionally biased region" description="Basic and acidic residues" evidence="1">
    <location>
        <begin position="11"/>
        <end position="25"/>
    </location>
</feature>
<dbReference type="PANTHER" id="PTHR10887:SF445">
    <property type="entry name" value="NFX1-TYPE ZINC FINGER-CONTAINING PROTEIN 1"/>
    <property type="match status" value="1"/>
</dbReference>
<gene>
    <name evidence="3" type="ORF">VTL71DRAFT_8227</name>
</gene>
<dbReference type="Pfam" id="PF13086">
    <property type="entry name" value="AAA_11"/>
    <property type="match status" value="1"/>
</dbReference>
<dbReference type="SUPFAM" id="SSF52540">
    <property type="entry name" value="P-loop containing nucleoside triphosphate hydrolases"/>
    <property type="match status" value="1"/>
</dbReference>
<feature type="compositionally biased region" description="Basic and acidic residues" evidence="1">
    <location>
        <begin position="51"/>
        <end position="61"/>
    </location>
</feature>
<feature type="domain" description="DNA2/NAM7 helicase helicase" evidence="2">
    <location>
        <begin position="575"/>
        <end position="700"/>
    </location>
</feature>
<feature type="compositionally biased region" description="Low complexity" evidence="1">
    <location>
        <begin position="1"/>
        <end position="10"/>
    </location>
</feature>
<accession>A0ABR4CZE3</accession>
<proteinExistence type="predicted"/>
<feature type="region of interest" description="Disordered" evidence="1">
    <location>
        <begin position="1"/>
        <end position="61"/>
    </location>
</feature>
<dbReference type="PANTHER" id="PTHR10887">
    <property type="entry name" value="DNA2/NAM7 HELICASE FAMILY"/>
    <property type="match status" value="1"/>
</dbReference>
<reference evidence="3 4" key="1">
    <citation type="journal article" date="2024" name="Commun. Biol.">
        <title>Comparative genomic analysis of thermophilic fungi reveals convergent evolutionary adaptations and gene losses.</title>
        <authorList>
            <person name="Steindorff A.S."/>
            <person name="Aguilar-Pontes M.V."/>
            <person name="Robinson A.J."/>
            <person name="Andreopoulos B."/>
            <person name="LaButti K."/>
            <person name="Kuo A."/>
            <person name="Mondo S."/>
            <person name="Riley R."/>
            <person name="Otillar R."/>
            <person name="Haridas S."/>
            <person name="Lipzen A."/>
            <person name="Grimwood J."/>
            <person name="Schmutz J."/>
            <person name="Clum A."/>
            <person name="Reid I.D."/>
            <person name="Moisan M.C."/>
            <person name="Butler G."/>
            <person name="Nguyen T.T.M."/>
            <person name="Dewar K."/>
            <person name="Conant G."/>
            <person name="Drula E."/>
            <person name="Henrissat B."/>
            <person name="Hansel C."/>
            <person name="Singer S."/>
            <person name="Hutchinson M.I."/>
            <person name="de Vries R.P."/>
            <person name="Natvig D.O."/>
            <person name="Powell A.J."/>
            <person name="Tsang A."/>
            <person name="Grigoriev I.V."/>
        </authorList>
    </citation>
    <scope>NUCLEOTIDE SEQUENCE [LARGE SCALE GENOMIC DNA]</scope>
    <source>
        <strain evidence="3 4">CBS 494.80</strain>
    </source>
</reference>
<evidence type="ECO:0000256" key="1">
    <source>
        <dbReference type="SAM" id="MobiDB-lite"/>
    </source>
</evidence>
<dbReference type="InterPro" id="IPR045055">
    <property type="entry name" value="DNA2/NAM7-like"/>
</dbReference>
<dbReference type="EMBL" id="JAZHXI010000002">
    <property type="protein sequence ID" value="KAL2074449.1"/>
    <property type="molecule type" value="Genomic_DNA"/>
</dbReference>
<dbReference type="Gene3D" id="3.40.50.300">
    <property type="entry name" value="P-loop containing nucleotide triphosphate hydrolases"/>
    <property type="match status" value="1"/>
</dbReference>